<dbReference type="AlphaFoldDB" id="A0A8S0SBE3"/>
<name>A0A8S0SBE3_OLEEU</name>
<sequence>MGNEMEWLSTSTVIERAKEELEILETHHPNGFHYLKSELKIFISSFDSHNFSPLPLCDTDTAPLPTTSSALTQESSTSKKRKANRLTINEDADETAMPKIQKVGSSGYTKKIDAVLERAQQCIHKIRRFKATL</sequence>
<dbReference type="Proteomes" id="UP000594638">
    <property type="component" value="Unassembled WGS sequence"/>
</dbReference>
<evidence type="ECO:0000313" key="2">
    <source>
        <dbReference type="EMBL" id="CAA2988816.1"/>
    </source>
</evidence>
<feature type="region of interest" description="Disordered" evidence="1">
    <location>
        <begin position="62"/>
        <end position="100"/>
    </location>
</feature>
<dbReference type="EMBL" id="CACTIH010004030">
    <property type="protein sequence ID" value="CAA2988816.1"/>
    <property type="molecule type" value="Genomic_DNA"/>
</dbReference>
<gene>
    <name evidence="2" type="ORF">OLEA9_A038507</name>
</gene>
<evidence type="ECO:0000256" key="1">
    <source>
        <dbReference type="SAM" id="MobiDB-lite"/>
    </source>
</evidence>
<dbReference type="Gramene" id="OE9A038507T1">
    <property type="protein sequence ID" value="OE9A038507C1"/>
    <property type="gene ID" value="OE9A038507"/>
</dbReference>
<comment type="caution">
    <text evidence="2">The sequence shown here is derived from an EMBL/GenBank/DDBJ whole genome shotgun (WGS) entry which is preliminary data.</text>
</comment>
<organism evidence="2 3">
    <name type="scientific">Olea europaea subsp. europaea</name>
    <dbReference type="NCBI Taxonomy" id="158383"/>
    <lineage>
        <taxon>Eukaryota</taxon>
        <taxon>Viridiplantae</taxon>
        <taxon>Streptophyta</taxon>
        <taxon>Embryophyta</taxon>
        <taxon>Tracheophyta</taxon>
        <taxon>Spermatophyta</taxon>
        <taxon>Magnoliopsida</taxon>
        <taxon>eudicotyledons</taxon>
        <taxon>Gunneridae</taxon>
        <taxon>Pentapetalae</taxon>
        <taxon>asterids</taxon>
        <taxon>lamiids</taxon>
        <taxon>Lamiales</taxon>
        <taxon>Oleaceae</taxon>
        <taxon>Oleeae</taxon>
        <taxon>Olea</taxon>
    </lineage>
</organism>
<protein>
    <submittedName>
        <fullName evidence="2">Uncharacterized protein</fullName>
    </submittedName>
</protein>
<proteinExistence type="predicted"/>
<feature type="compositionally biased region" description="Polar residues" evidence="1">
    <location>
        <begin position="64"/>
        <end position="76"/>
    </location>
</feature>
<evidence type="ECO:0000313" key="3">
    <source>
        <dbReference type="Proteomes" id="UP000594638"/>
    </source>
</evidence>
<reference evidence="2 3" key="1">
    <citation type="submission" date="2019-12" db="EMBL/GenBank/DDBJ databases">
        <authorList>
            <person name="Alioto T."/>
            <person name="Alioto T."/>
            <person name="Gomez Garrido J."/>
        </authorList>
    </citation>
    <scope>NUCLEOTIDE SEQUENCE [LARGE SCALE GENOMIC DNA]</scope>
</reference>
<dbReference type="OrthoDB" id="900495at2759"/>
<accession>A0A8S0SBE3</accession>
<keyword evidence="3" id="KW-1185">Reference proteome</keyword>